<sequence length="371" mass="40760">MGAVDETWTKKELQAECKRRGITGYSRLNKASLLRALQTGVVMTPSATGGGGGGGSSSSTNTQSKGPADLTVAELREECRRRGLQNVSKLKKDELIRLLKDNKKPSSSSGNTPGEAKPREATLEELRAECRKRGMTGYSHLKKQELIRRMADYKSSDNGSKGVKASPSVARGGKATRIRFLGRGGKEKQQQRARMKGPLRSRAQERFDAGPSPQDTPGFLYIYCESGGGGGGGGDKTKEWKIGKTTLDPPERRMKQSAHNNRKAYTLRASWHVPWCGYVEKIVHLDLDDLKVVPGKEKSWDGGGREDGGTEWFRADIDVVEARVKLAIRMVAAREADEADFLGVQPAFCGMFRCGLPVRRRRRLEPKLGAI</sequence>
<keyword evidence="4" id="KW-1185">Reference proteome</keyword>
<dbReference type="EMBL" id="FN648427">
    <property type="protein sequence ID" value="CBJ31363.1"/>
    <property type="molecule type" value="Genomic_DNA"/>
</dbReference>
<dbReference type="InParanoid" id="D7FT97"/>
<evidence type="ECO:0000313" key="3">
    <source>
        <dbReference type="EMBL" id="CBJ31363.1"/>
    </source>
</evidence>
<feature type="domain" description="Bacteriophage T5 Orf172 DNA-binding" evidence="2">
    <location>
        <begin position="218"/>
        <end position="325"/>
    </location>
</feature>
<evidence type="ECO:0000259" key="2">
    <source>
        <dbReference type="Pfam" id="PF10544"/>
    </source>
</evidence>
<proteinExistence type="predicted"/>
<dbReference type="Pfam" id="PF10544">
    <property type="entry name" value="T5orf172"/>
    <property type="match status" value="1"/>
</dbReference>
<evidence type="ECO:0000256" key="1">
    <source>
        <dbReference type="SAM" id="MobiDB-lite"/>
    </source>
</evidence>
<reference evidence="3 4" key="1">
    <citation type="journal article" date="2010" name="Nature">
        <title>The Ectocarpus genome and the independent evolution of multicellularity in brown algae.</title>
        <authorList>
            <person name="Cock J.M."/>
            <person name="Sterck L."/>
            <person name="Rouze P."/>
            <person name="Scornet D."/>
            <person name="Allen A.E."/>
            <person name="Amoutzias G."/>
            <person name="Anthouard V."/>
            <person name="Artiguenave F."/>
            <person name="Aury J.M."/>
            <person name="Badger J.H."/>
            <person name="Beszteri B."/>
            <person name="Billiau K."/>
            <person name="Bonnet E."/>
            <person name="Bothwell J.H."/>
            <person name="Bowler C."/>
            <person name="Boyen C."/>
            <person name="Brownlee C."/>
            <person name="Carrano C.J."/>
            <person name="Charrier B."/>
            <person name="Cho G.Y."/>
            <person name="Coelho S.M."/>
            <person name="Collen J."/>
            <person name="Corre E."/>
            <person name="Da Silva C."/>
            <person name="Delage L."/>
            <person name="Delaroque N."/>
            <person name="Dittami S.M."/>
            <person name="Doulbeau S."/>
            <person name="Elias M."/>
            <person name="Farnham G."/>
            <person name="Gachon C.M."/>
            <person name="Gschloessl B."/>
            <person name="Heesch S."/>
            <person name="Jabbari K."/>
            <person name="Jubin C."/>
            <person name="Kawai H."/>
            <person name="Kimura K."/>
            <person name="Kloareg B."/>
            <person name="Kupper F.C."/>
            <person name="Lang D."/>
            <person name="Le Bail A."/>
            <person name="Leblanc C."/>
            <person name="Lerouge P."/>
            <person name="Lohr M."/>
            <person name="Lopez P.J."/>
            <person name="Martens C."/>
            <person name="Maumus F."/>
            <person name="Michel G."/>
            <person name="Miranda-Saavedra D."/>
            <person name="Morales J."/>
            <person name="Moreau H."/>
            <person name="Motomura T."/>
            <person name="Nagasato C."/>
            <person name="Napoli C.A."/>
            <person name="Nelson D.R."/>
            <person name="Nyvall-Collen P."/>
            <person name="Peters A.F."/>
            <person name="Pommier C."/>
            <person name="Potin P."/>
            <person name="Poulain J."/>
            <person name="Quesneville H."/>
            <person name="Read B."/>
            <person name="Rensing S.A."/>
            <person name="Ritter A."/>
            <person name="Rousvoal S."/>
            <person name="Samanta M."/>
            <person name="Samson G."/>
            <person name="Schroeder D.C."/>
            <person name="Segurens B."/>
            <person name="Strittmatter M."/>
            <person name="Tonon T."/>
            <person name="Tregear J.W."/>
            <person name="Valentin K."/>
            <person name="von Dassow P."/>
            <person name="Yamagishi T."/>
            <person name="Van de Peer Y."/>
            <person name="Wincker P."/>
        </authorList>
    </citation>
    <scope>NUCLEOTIDE SEQUENCE [LARGE SCALE GENOMIC DNA]</scope>
    <source>
        <strain evidence="4">Ec32 / CCAP1310/4</strain>
    </source>
</reference>
<feature type="region of interest" description="Disordered" evidence="1">
    <location>
        <begin position="44"/>
        <end position="68"/>
    </location>
</feature>
<gene>
    <name evidence="3" type="ORF">Esi_0246_0047</name>
</gene>
<feature type="region of interest" description="Disordered" evidence="1">
    <location>
        <begin position="153"/>
        <end position="212"/>
    </location>
</feature>
<dbReference type="PANTHER" id="PTHR34449">
    <property type="entry name" value="RHO TERMINATION FACTOR"/>
    <property type="match status" value="1"/>
</dbReference>
<dbReference type="InterPro" id="IPR036361">
    <property type="entry name" value="SAP_dom_sf"/>
</dbReference>
<dbReference type="Gene3D" id="1.10.720.30">
    <property type="entry name" value="SAP domain"/>
    <property type="match status" value="1"/>
</dbReference>
<dbReference type="AlphaFoldDB" id="D7FT97"/>
<protein>
    <recommendedName>
        <fullName evidence="2">Bacteriophage T5 Orf172 DNA-binding domain-containing protein</fullName>
    </recommendedName>
</protein>
<dbReference type="InterPro" id="IPR018306">
    <property type="entry name" value="Phage_T5_Orf172_DNA-bd"/>
</dbReference>
<dbReference type="PANTHER" id="PTHR34449:SF2">
    <property type="entry name" value="RHO TERMINATION FACTOR"/>
    <property type="match status" value="1"/>
</dbReference>
<dbReference type="OrthoDB" id="10334655at2759"/>
<dbReference type="EMBL" id="FN649741">
    <property type="protein sequence ID" value="CBJ31363.1"/>
    <property type="molecule type" value="Genomic_DNA"/>
</dbReference>
<organism evidence="3 4">
    <name type="scientific">Ectocarpus siliculosus</name>
    <name type="common">Brown alga</name>
    <name type="synonym">Conferva siliculosa</name>
    <dbReference type="NCBI Taxonomy" id="2880"/>
    <lineage>
        <taxon>Eukaryota</taxon>
        <taxon>Sar</taxon>
        <taxon>Stramenopiles</taxon>
        <taxon>Ochrophyta</taxon>
        <taxon>PX clade</taxon>
        <taxon>Phaeophyceae</taxon>
        <taxon>Ectocarpales</taxon>
        <taxon>Ectocarpaceae</taxon>
        <taxon>Ectocarpus</taxon>
    </lineage>
</organism>
<accession>D7FT97</accession>
<evidence type="ECO:0000313" key="4">
    <source>
        <dbReference type="Proteomes" id="UP000002630"/>
    </source>
</evidence>
<dbReference type="Proteomes" id="UP000002630">
    <property type="component" value="Linkage Group LG16"/>
</dbReference>
<name>D7FT97_ECTSI</name>
<feature type="region of interest" description="Disordered" evidence="1">
    <location>
        <begin position="98"/>
        <end position="121"/>
    </location>
</feature>